<reference evidence="4" key="1">
    <citation type="journal article" date="2019" name="Int. J. Syst. Evol. Microbiol.">
        <title>The Global Catalogue of Microorganisms (GCM) 10K type strain sequencing project: providing services to taxonomists for standard genome sequencing and annotation.</title>
        <authorList>
            <consortium name="The Broad Institute Genomics Platform"/>
            <consortium name="The Broad Institute Genome Sequencing Center for Infectious Disease"/>
            <person name="Wu L."/>
            <person name="Ma J."/>
        </authorList>
    </citation>
    <scope>NUCLEOTIDE SEQUENCE [LARGE SCALE GENOMIC DNA]</scope>
    <source>
        <strain evidence="4">KCTC 42443</strain>
    </source>
</reference>
<protein>
    <recommendedName>
        <fullName evidence="2">DUF6603 domain-containing protein</fullName>
    </recommendedName>
</protein>
<evidence type="ECO:0000313" key="3">
    <source>
        <dbReference type="EMBL" id="GHF04054.1"/>
    </source>
</evidence>
<dbReference type="EMBL" id="BNCH01000006">
    <property type="protein sequence ID" value="GHF04054.1"/>
    <property type="molecule type" value="Genomic_DNA"/>
</dbReference>
<comment type="caution">
    <text evidence="3">The sequence shown here is derived from an EMBL/GenBank/DDBJ whole genome shotgun (WGS) entry which is preliminary data.</text>
</comment>
<feature type="domain" description="DUF6603" evidence="2">
    <location>
        <begin position="2134"/>
        <end position="2602"/>
    </location>
</feature>
<accession>A0ABQ3J4F3</accession>
<organism evidence="3 4">
    <name type="scientific">Aliiroseovarius zhejiangensis</name>
    <dbReference type="NCBI Taxonomy" id="1632025"/>
    <lineage>
        <taxon>Bacteria</taxon>
        <taxon>Pseudomonadati</taxon>
        <taxon>Pseudomonadota</taxon>
        <taxon>Alphaproteobacteria</taxon>
        <taxon>Rhodobacterales</taxon>
        <taxon>Paracoccaceae</taxon>
        <taxon>Aliiroseovarius</taxon>
    </lineage>
</organism>
<gene>
    <name evidence="3" type="ORF">GCM10016455_26740</name>
</gene>
<evidence type="ECO:0000256" key="1">
    <source>
        <dbReference type="SAM" id="MobiDB-lite"/>
    </source>
</evidence>
<name>A0ABQ3J4F3_9RHOB</name>
<dbReference type="InterPro" id="IPR046538">
    <property type="entry name" value="DUF6603"/>
</dbReference>
<dbReference type="Proteomes" id="UP000609802">
    <property type="component" value="Unassembled WGS sequence"/>
</dbReference>
<keyword evidence="4" id="KW-1185">Reference proteome</keyword>
<sequence length="3247" mass="332804">MSLDAADFGDLEDVLKALGFAGESGALNDDWLADPIAYLKTMLANQTQREALLAVMDRLLEGETEIDAEGHQWLPIVVSDDGAAIFYFVIDDAPETEVHIGLGVRLKTTDPDTATSFCVPLFRAAKQGHSVSDPVLIGHPGGKIILASEIVVDPNPPGGAAGLRAIGLAFTTPTAAGDGDPSVALTLGGLFLPGFAAPRDFVLSVSDLDTLDEAALELILGIIQAMADGGATPQITALAELLGLAGTVPPLPIEGLVNQGPEVLADWFAALMGDTTAKATWMQAAADLIGGAANLSGDTLEIDLGGGVSVDLAIAVVTGPTGRPVVTPSISFGITQGNARVEVVADLLKLDLGSGAAMAVPALSAQLRLGSPGAPILAGDPGIEALRAGIALGPLRQPIAVLALDQVVIAGNSYEVLDLSTPDAIAEVGTTLISDVIADLLAQLGPPGTAISVLLGIAPPAGAPGLPTLDLSAFLADPLAAVRDHWLGLLSSHAGDIPEVLGALRGLLADAALAADPVTGDGSVEAPWRIGISGPVALLIRQPDPGVVEVALGLTATQSELGERCTVLDTSLEIQILRADLAAPDAAFAAEVTLAIDARGRGTRRTALGDDPLAIAADRVSARFGWSATGGLAVSFAAPNPAMIVSEIEIPLEIPDFDQGFDALSPEQWDAIEELIGLIGASFATPWAVDILTAIGWRRASVLAENSTIHRLALSELIADPDAALRAWLGRLISDPGGSLRRLLEPLGRVLSGSRDRFGALSGRGAPTDPFRLDLVPELGGPALGLWTMPGRAVPGGGLVQSEALRLWRPGDAPLDAASLAAGIVVELATREGLADSRARTDALAAGITALEARLSGTDGLIAPPESLPTGATRHELPDVASAGLRDAVDLVTVFGVLPGTILHVAVAREADAFPFATAPEDRRIDLRPAGRAPDTFEAPTPAPGDWFIVLGPRADVALVLGDPDGTGGQAERLARIFAAFSTAGGDVAVVADAAASHAAWLAAESVGAGSVNRLLTLGMALSPVAFSIFDLNPGAEALRTFLGLMPPEDPAIPDDNALAVARAALGALSGLSRFADPAAELSPPANLPTGAGVGLDLHCAYGAFDRSAIRAGLTAAAAAGLSERAVEQAAFDAGAAVTGAGFGLVLPITPTSGGLSVSGHVTVELGAIALDPLPSLTDERSVRLHLEIRRDGGWLIGGPGSGAGAAQELRWIAADIAVPLGASGPVEAEIRLHDAAVFGLARDVWTLREAGAAAAEGVVTTALPEVRVLLSSVITEILADPSPEMGALADLLRAIGVVDDLGGLVATALDRVLHEPDAQVRDALLSAARVLDLQDAADTIFAGIPGLDINIAARSVSFSLAGSAPALGLPGWAISASAAAAGPVTADLSIGGASGALTASLDPLEIRLDWSPSGSASVSLPIWPNGDADVLIREGAPLTIASAVKFGVEYMRDQDDGARLVIDGLLELLGLLADPDPEGKRAMITPIRLFRDPVGWLKSDAVFGLAGGYDAGRVGAAFDALRPFLGLPGAPGRWDVADGVAIELSGAGGVLDLALALDSDAIGGGAEQLAFGGRFGLLIADTGPVVPNIAIFAGLPSAIEGRSAVHLEIAPDVSLFLRNASGTDLPLYPNTPGLAALASTAVETALPLALNAIVDAGGTAGDVVAAVGDALVLREGTPPEFTGPRLSAWANDPEGELAARWPAITTGALNALASALAPVLPVGVTASANATGLDLAAGPITLSLETGPFRFAVGYSDTGVPFVDTITTAMAFDAAGLDEFTGSIGPASIDAGGASLFPVVSFEVGEGIAVPFVGLGLAIAGDGVQVLTLRTILAPLGFEVVFDDGDGPVSDPASVASGLLTLTLGLVVDFLRQTDPVQDLLETQIPGSGSSDIEDLLEGVILLDGDTSQLDLALFQLIPTPGQSAEDIRDSFIARMIRLIENFADAGPSVTIDSILTIGLARDGNAIGVNVGLTSRLPLTTGDVVVSIENDSRWIKDAPPAGIVIGLVETSPTLGFAPSIAANGLGVRIGKDGGPLVDFGLSLGSIALHLFGRIGNGPAAGGVQVQLSDLAVSGSDGTGGNPVAQGIMDESSDSGQALAPMFSPALAIQKHGSDPVMVRLSAGEGDGPWWLSIKKGFGPLYVDQVGLGVTQTGEELEKISLLFDGNISIAGLTAAVDDLQLTYSLDAGPVYDPGSWSVDLAGLAVSADLSGVQLAGGLRKYSDPGNPENVEYVGMLLARFAAYGLSIYGGYASIEEGDEGRYTAFFAYGAVVGPIGGPPAFFLTGIGGGFGINREIIVPDDLSKFDEFVMIRALDPSASAPSDPMAEMDSVRVTFPPRKGTFWFAAGISFTSFMIVDGVAVVAVEFGNGFELNIFGLARMALPRPQFRLVSIEIALVARFSTEEGVIWIQAQLTDNSWLLHESVRLTGGFAYVSWFGGPKKGEFVLTFGGYHPKFHRDGYPVVPRLGFHWQPVSNIVIKGGNYFALTSEAIMAGGGLEASATLGPAWAHLAYGCDVIIYFDPFRYEAEAYARISAGVTIDVWIGKITIKISLGASIYVEGPEFRGEAKFKVGPVKLKVKFGAKQQSSPNYISWTDFVVKYLEEATPGTARAVSAIAGNGALPPGGEEGTADGSVAHPFEVLSEFEMTVTTTLPADRLVVGNASPQNFSTLPLGLPPINASLDEAELSLSLIRVDTQAERINETGVTVLGRYTGKFPVAVWGPPQEMDNKSMPKGEVLDALEGAHMTVKPSRVGRLPPEIAFNQVEAGPRKPLPFVTEATVRPGFLADIGGLVATVPGGLDPSQVFALEQTILADNGMGKAALAGRANARVAPGRIGSLGERLVEPEPVTRGSVLTAAPVKELDLSVKPPRAAAILSPEIRAEAAARITTIKGAEQTVRVAAPSLAAMQARLPRQMPAVLTRVDTAARGDKTVIAGTHAPVTQSARANTSFVAGLGQDGAAAERLAAFDRVATGPARRAASDDARLAPGEIAIFDMPAARRSDPRLGAGTIATSGGAVRVTAIGLGGAVLETGTPVRGRVSLPGRTSRIIVEALGDGGAKSGVTGWMAEQELAFVGWSRALFPGGSVHTAGARIGRRDEVAGLGWIKAAKLTRQGRITTRFDTFQPLLVLQLEGPVDPDGARDFALALTGAKETGAAPVVAHLGARSALILSLAPTEDGGPVSVGVESKAPGRLAGVMLADGDADRFAALLDSRSVEDLLDRPRAAGGKPVSIKWTKPKAKKKEEAC</sequence>
<proteinExistence type="predicted"/>
<evidence type="ECO:0000313" key="4">
    <source>
        <dbReference type="Proteomes" id="UP000609802"/>
    </source>
</evidence>
<evidence type="ECO:0000259" key="2">
    <source>
        <dbReference type="Pfam" id="PF20248"/>
    </source>
</evidence>
<feature type="region of interest" description="Disordered" evidence="1">
    <location>
        <begin position="3223"/>
        <end position="3247"/>
    </location>
</feature>
<dbReference type="Pfam" id="PF20248">
    <property type="entry name" value="DUF6603"/>
    <property type="match status" value="1"/>
</dbReference>
<dbReference type="RefSeq" id="WP_191287048.1">
    <property type="nucleotide sequence ID" value="NZ_BNCH01000006.1"/>
</dbReference>